<organism evidence="10 13">
    <name type="scientific">Adineta ricciae</name>
    <name type="common">Rotifer</name>
    <dbReference type="NCBI Taxonomy" id="249248"/>
    <lineage>
        <taxon>Eukaryota</taxon>
        <taxon>Metazoa</taxon>
        <taxon>Spiralia</taxon>
        <taxon>Gnathifera</taxon>
        <taxon>Rotifera</taxon>
        <taxon>Eurotatoria</taxon>
        <taxon>Bdelloidea</taxon>
        <taxon>Adinetida</taxon>
        <taxon>Adinetidae</taxon>
        <taxon>Adineta</taxon>
    </lineage>
</organism>
<proteinExistence type="inferred from homology"/>
<dbReference type="GO" id="GO:0008324">
    <property type="term" value="F:monoatomic cation transmembrane transporter activity"/>
    <property type="evidence" value="ECO:0007669"/>
    <property type="project" value="InterPro"/>
</dbReference>
<gene>
    <name evidence="10" type="ORF">EDS130_LOCUS6500</name>
    <name evidence="11" type="ORF">XAT740_LOCUS29698</name>
</gene>
<evidence type="ECO:0000313" key="11">
    <source>
        <dbReference type="EMBL" id="CAF1317002.1"/>
    </source>
</evidence>
<feature type="transmembrane region" description="Helical" evidence="8">
    <location>
        <begin position="329"/>
        <end position="346"/>
    </location>
</feature>
<keyword evidence="4 8" id="KW-0812">Transmembrane</keyword>
<dbReference type="PANTHER" id="PTHR43840:SF13">
    <property type="entry name" value="CATION EFFLUX PROTEIN CYTOPLASMIC DOMAIN-CONTAINING PROTEIN"/>
    <property type="match status" value="1"/>
</dbReference>
<evidence type="ECO:0000256" key="2">
    <source>
        <dbReference type="ARBA" id="ARBA00008873"/>
    </source>
</evidence>
<keyword evidence="6 8" id="KW-0472">Membrane</keyword>
<feature type="region of interest" description="Disordered" evidence="7">
    <location>
        <begin position="65"/>
        <end position="86"/>
    </location>
</feature>
<dbReference type="InterPro" id="IPR050291">
    <property type="entry name" value="CDF_Transporter"/>
</dbReference>
<evidence type="ECO:0000256" key="4">
    <source>
        <dbReference type="ARBA" id="ARBA00022692"/>
    </source>
</evidence>
<dbReference type="Proteomes" id="UP000663828">
    <property type="component" value="Unassembled WGS sequence"/>
</dbReference>
<keyword evidence="12" id="KW-1185">Reference proteome</keyword>
<evidence type="ECO:0000313" key="12">
    <source>
        <dbReference type="Proteomes" id="UP000663828"/>
    </source>
</evidence>
<evidence type="ECO:0000256" key="7">
    <source>
        <dbReference type="SAM" id="MobiDB-lite"/>
    </source>
</evidence>
<dbReference type="OrthoDB" id="78296at2759"/>
<evidence type="ECO:0000256" key="6">
    <source>
        <dbReference type="ARBA" id="ARBA00023136"/>
    </source>
</evidence>
<sequence>MSKQTSSNFLAKSISQQQTDEVEISTNNLPHFDFVVPAYSKNRRLSSITSTVLPETLMNTISANVSFSSTEQNPPSPETENSRKKGRKVTCSFVKRSFFYYQLEDENRYSLEQMISYRHGQHVEDKALSRRVRRFYARQDEMIDQLSTIHERHTSGSSHDERAEKHKRWTIILIKTTLISNIILVLGKIFSAIISKSLSIASSAIDSAIDLMLNFAIWWANRAIRQRNPYLYPQGRTRLEPIIIIILSVVMCAASFQVIFEGVRSVIEDVNYFRNVSGYAYEKPPVDINPAAISIMCITIVIKIVLAVLCYRISTPTMSALAADHRNDVVATVVALVFGIIGSKAIDGEIKPRELSVIDPVGAIVISLYIIICWIPQVRLHIRNLTGYTAPSHFLQQLTWLAFHHSPLVRKIDAVRAYHFGTHFLVEVDVLLPNDLQLSDAVHVGIDLEQKIEALPEVERAFVHLNCEHPDTNTNTSTIPLEQEQSAAVAAINRRQHKVV</sequence>
<evidence type="ECO:0000256" key="5">
    <source>
        <dbReference type="ARBA" id="ARBA00022989"/>
    </source>
</evidence>
<dbReference type="EMBL" id="CAJNOR010002603">
    <property type="protein sequence ID" value="CAF1317002.1"/>
    <property type="molecule type" value="Genomic_DNA"/>
</dbReference>
<comment type="similarity">
    <text evidence="2">Belongs to the cation diffusion facilitator (CDF) transporter (TC 2.A.4) family. SLC30A subfamily.</text>
</comment>
<dbReference type="InterPro" id="IPR058533">
    <property type="entry name" value="Cation_efflux_TM"/>
</dbReference>
<evidence type="ECO:0000256" key="1">
    <source>
        <dbReference type="ARBA" id="ARBA00004141"/>
    </source>
</evidence>
<name>A0A813V0P1_ADIRI</name>
<evidence type="ECO:0000256" key="3">
    <source>
        <dbReference type="ARBA" id="ARBA00022448"/>
    </source>
</evidence>
<comment type="subcellular location">
    <subcellularLocation>
        <location evidence="1">Membrane</location>
        <topology evidence="1">Multi-pass membrane protein</topology>
    </subcellularLocation>
</comment>
<evidence type="ECO:0000313" key="10">
    <source>
        <dbReference type="EMBL" id="CAF0834306.1"/>
    </source>
</evidence>
<dbReference type="Proteomes" id="UP000663852">
    <property type="component" value="Unassembled WGS sequence"/>
</dbReference>
<evidence type="ECO:0000256" key="8">
    <source>
        <dbReference type="SAM" id="Phobius"/>
    </source>
</evidence>
<keyword evidence="3" id="KW-0813">Transport</keyword>
<feature type="transmembrane region" description="Helical" evidence="8">
    <location>
        <begin position="241"/>
        <end position="260"/>
    </location>
</feature>
<dbReference type="Gene3D" id="3.30.70.1350">
    <property type="entry name" value="Cation efflux protein, cytoplasmic domain"/>
    <property type="match status" value="1"/>
</dbReference>
<keyword evidence="5 8" id="KW-1133">Transmembrane helix</keyword>
<accession>A0A813V0P1</accession>
<dbReference type="GO" id="GO:0016020">
    <property type="term" value="C:membrane"/>
    <property type="evidence" value="ECO:0007669"/>
    <property type="project" value="UniProtKB-SubCell"/>
</dbReference>
<feature type="transmembrane region" description="Helical" evidence="8">
    <location>
        <begin position="200"/>
        <end position="220"/>
    </location>
</feature>
<dbReference type="SUPFAM" id="SSF161111">
    <property type="entry name" value="Cation efflux protein transmembrane domain-like"/>
    <property type="match status" value="1"/>
</dbReference>
<feature type="domain" description="Cation efflux protein transmembrane" evidence="9">
    <location>
        <begin position="177"/>
        <end position="379"/>
    </location>
</feature>
<dbReference type="PANTHER" id="PTHR43840">
    <property type="entry name" value="MITOCHONDRIAL METAL TRANSPORTER 1-RELATED"/>
    <property type="match status" value="1"/>
</dbReference>
<dbReference type="SUPFAM" id="SSF160240">
    <property type="entry name" value="Cation efflux protein cytoplasmic domain-like"/>
    <property type="match status" value="1"/>
</dbReference>
<dbReference type="NCBIfam" id="TIGR01297">
    <property type="entry name" value="CDF"/>
    <property type="match status" value="1"/>
</dbReference>
<evidence type="ECO:0000313" key="13">
    <source>
        <dbReference type="Proteomes" id="UP000663852"/>
    </source>
</evidence>
<dbReference type="Gene3D" id="1.20.1510.10">
    <property type="entry name" value="Cation efflux protein transmembrane domain"/>
    <property type="match status" value="1"/>
</dbReference>
<reference evidence="10" key="1">
    <citation type="submission" date="2021-02" db="EMBL/GenBank/DDBJ databases">
        <authorList>
            <person name="Nowell W R."/>
        </authorList>
    </citation>
    <scope>NUCLEOTIDE SEQUENCE</scope>
</reference>
<comment type="caution">
    <text evidence="10">The sequence shown here is derived from an EMBL/GenBank/DDBJ whole genome shotgun (WGS) entry which is preliminary data.</text>
</comment>
<feature type="transmembrane region" description="Helical" evidence="8">
    <location>
        <begin position="358"/>
        <end position="375"/>
    </location>
</feature>
<feature type="transmembrane region" description="Helical" evidence="8">
    <location>
        <begin position="172"/>
        <end position="194"/>
    </location>
</feature>
<dbReference type="InterPro" id="IPR027469">
    <property type="entry name" value="Cation_efflux_TMD_sf"/>
</dbReference>
<dbReference type="EMBL" id="CAJNOJ010000019">
    <property type="protein sequence ID" value="CAF0834306.1"/>
    <property type="molecule type" value="Genomic_DNA"/>
</dbReference>
<protein>
    <recommendedName>
        <fullName evidence="9">Cation efflux protein transmembrane domain-containing protein</fullName>
    </recommendedName>
</protein>
<dbReference type="InterPro" id="IPR036837">
    <property type="entry name" value="Cation_efflux_CTD_sf"/>
</dbReference>
<dbReference type="Pfam" id="PF01545">
    <property type="entry name" value="Cation_efflux"/>
    <property type="match status" value="1"/>
</dbReference>
<evidence type="ECO:0000259" key="9">
    <source>
        <dbReference type="Pfam" id="PF01545"/>
    </source>
</evidence>
<dbReference type="InterPro" id="IPR002524">
    <property type="entry name" value="Cation_efflux"/>
</dbReference>
<dbReference type="AlphaFoldDB" id="A0A813V0P1"/>
<feature type="transmembrane region" description="Helical" evidence="8">
    <location>
        <begin position="291"/>
        <end position="309"/>
    </location>
</feature>